<evidence type="ECO:0000313" key="1">
    <source>
        <dbReference type="EMBL" id="MCY9762018.1"/>
    </source>
</evidence>
<keyword evidence="2" id="KW-1185">Reference proteome</keyword>
<dbReference type="Proteomes" id="UP001527181">
    <property type="component" value="Unassembled WGS sequence"/>
</dbReference>
<name>A0ABT4GZB2_PAEAL</name>
<dbReference type="RefSeq" id="WP_262866696.1">
    <property type="nucleotide sequence ID" value="NZ_JAKOBS010000037.1"/>
</dbReference>
<evidence type="ECO:0000313" key="2">
    <source>
        <dbReference type="Proteomes" id="UP001527181"/>
    </source>
</evidence>
<dbReference type="SUPFAM" id="SSF48056">
    <property type="entry name" value="Di-copper centre-containing domain"/>
    <property type="match status" value="1"/>
</dbReference>
<protein>
    <submittedName>
        <fullName evidence="1">Tat pathway signal protein</fullName>
    </submittedName>
</protein>
<organism evidence="1 2">
    <name type="scientific">Paenibacillus alvei</name>
    <name type="common">Bacillus alvei</name>
    <dbReference type="NCBI Taxonomy" id="44250"/>
    <lineage>
        <taxon>Bacteria</taxon>
        <taxon>Bacillati</taxon>
        <taxon>Bacillota</taxon>
        <taxon>Bacilli</taxon>
        <taxon>Bacillales</taxon>
        <taxon>Paenibacillaceae</taxon>
        <taxon>Paenibacillus</taxon>
    </lineage>
</organism>
<reference evidence="1 2" key="1">
    <citation type="submission" date="2022-05" db="EMBL/GenBank/DDBJ databases">
        <title>Genome Sequencing of Bee-Associated Microbes.</title>
        <authorList>
            <person name="Dunlap C."/>
        </authorList>
    </citation>
    <scope>NUCLEOTIDE SEQUENCE [LARGE SCALE GENOMIC DNA]</scope>
    <source>
        <strain evidence="1 2">NRRL B-04010</strain>
    </source>
</reference>
<dbReference type="EMBL" id="JAMDNP010000024">
    <property type="protein sequence ID" value="MCY9762018.1"/>
    <property type="molecule type" value="Genomic_DNA"/>
</dbReference>
<comment type="caution">
    <text evidence="1">The sequence shown here is derived from an EMBL/GenBank/DDBJ whole genome shotgun (WGS) entry which is preliminary data.</text>
</comment>
<dbReference type="GeneID" id="94490331"/>
<dbReference type="InterPro" id="IPR008922">
    <property type="entry name" value="Di-copper_centre_dom_sf"/>
</dbReference>
<accession>A0ABT4GZB2</accession>
<proteinExistence type="predicted"/>
<gene>
    <name evidence="1" type="ORF">M5X12_15710</name>
</gene>
<sequence>MAVPQLPNEIILMMASRDMRMHHYIWHTVRNNWLRLSSSAQQSLRNLGWEPPRPALNQNRTPIFNNASGEDFLFMHRQMIASVNKELERIGQPDYLKVEGWTNVPAPGDQDYPVPPAWNSDLNQVKSDSYYSTVLLPLENQFKDPEQLRNMSLGEMGARIEFTIHNNLHMRFASNPGQQRPPVAAENPEVIDSRWDNPQYDYLGDTYSSHVNPIFWKLHGWVDNRIEDWKNANEVLDIQWIGTWEGPTHHHHFADSQDHLNRAVSVLGENDLLPEFPTGEPTLR</sequence>